<dbReference type="CDD" id="cd06464">
    <property type="entry name" value="ACD_sHsps-like"/>
    <property type="match status" value="1"/>
</dbReference>
<dbReference type="PROSITE" id="PS01031">
    <property type="entry name" value="SHSP"/>
    <property type="match status" value="1"/>
</dbReference>
<accession>A0A7X9P320</accession>
<evidence type="ECO:0000259" key="3">
    <source>
        <dbReference type="PROSITE" id="PS01031"/>
    </source>
</evidence>
<evidence type="ECO:0000313" key="4">
    <source>
        <dbReference type="EMBL" id="NME67709.1"/>
    </source>
</evidence>
<dbReference type="EMBL" id="JABANE010000013">
    <property type="protein sequence ID" value="NME67709.1"/>
    <property type="molecule type" value="Genomic_DNA"/>
</dbReference>
<reference evidence="4 5" key="1">
    <citation type="submission" date="2020-04" db="EMBL/GenBank/DDBJ databases">
        <title>Flammeovirga sp. SR4, a novel species isolated from seawater.</title>
        <authorList>
            <person name="Wang X."/>
        </authorList>
    </citation>
    <scope>NUCLEOTIDE SEQUENCE [LARGE SCALE GENOMIC DNA]</scope>
    <source>
        <strain evidence="4 5">ATCC 23126</strain>
    </source>
</reference>
<dbReference type="Proteomes" id="UP000576082">
    <property type="component" value="Unassembled WGS sequence"/>
</dbReference>
<comment type="caution">
    <text evidence="4">The sequence shown here is derived from an EMBL/GenBank/DDBJ whole genome shotgun (WGS) entry which is preliminary data.</text>
</comment>
<dbReference type="PANTHER" id="PTHR11527">
    <property type="entry name" value="HEAT-SHOCK PROTEIN 20 FAMILY MEMBER"/>
    <property type="match status" value="1"/>
</dbReference>
<dbReference type="Gene3D" id="2.60.40.790">
    <property type="match status" value="1"/>
</dbReference>
<gene>
    <name evidence="4" type="ORF">HHU12_07000</name>
</gene>
<dbReference type="Pfam" id="PF00011">
    <property type="entry name" value="HSP20"/>
    <property type="match status" value="1"/>
</dbReference>
<comment type="similarity">
    <text evidence="1 2">Belongs to the small heat shock protein (HSP20) family.</text>
</comment>
<sequence length="133" mass="15369">MSIATYRPSTRKSFVSNVINAVERSRQSFVPVNIKEDETAFYLELVVPGYKKEFFSINVENNRLNINYKQPEIENKTEEKFLVNAYQVSDFEKAFKITDLIKVEALEAKFDAGILTITLPKSEEKKPVKIEVK</sequence>
<keyword evidence="5" id="KW-1185">Reference proteome</keyword>
<proteinExistence type="inferred from homology"/>
<dbReference type="RefSeq" id="WP_169656036.1">
    <property type="nucleotide sequence ID" value="NZ_JABANE010000013.1"/>
</dbReference>
<dbReference type="AlphaFoldDB" id="A0A7X9P320"/>
<evidence type="ECO:0000313" key="5">
    <source>
        <dbReference type="Proteomes" id="UP000576082"/>
    </source>
</evidence>
<protein>
    <submittedName>
        <fullName evidence="4">Hsp20/alpha crystallin family protein</fullName>
    </submittedName>
</protein>
<dbReference type="SUPFAM" id="SSF49764">
    <property type="entry name" value="HSP20-like chaperones"/>
    <property type="match status" value="1"/>
</dbReference>
<evidence type="ECO:0000256" key="1">
    <source>
        <dbReference type="PROSITE-ProRule" id="PRU00285"/>
    </source>
</evidence>
<name>A0A7X9P320_9BACT</name>
<evidence type="ECO:0000256" key="2">
    <source>
        <dbReference type="RuleBase" id="RU003616"/>
    </source>
</evidence>
<organism evidence="4 5">
    <name type="scientific">Flammeovirga aprica JL-4</name>
    <dbReference type="NCBI Taxonomy" id="694437"/>
    <lineage>
        <taxon>Bacteria</taxon>
        <taxon>Pseudomonadati</taxon>
        <taxon>Bacteroidota</taxon>
        <taxon>Cytophagia</taxon>
        <taxon>Cytophagales</taxon>
        <taxon>Flammeovirgaceae</taxon>
        <taxon>Flammeovirga</taxon>
    </lineage>
</organism>
<dbReference type="InterPro" id="IPR031107">
    <property type="entry name" value="Small_HSP"/>
</dbReference>
<dbReference type="InterPro" id="IPR002068">
    <property type="entry name" value="A-crystallin/Hsp20_dom"/>
</dbReference>
<dbReference type="InterPro" id="IPR008978">
    <property type="entry name" value="HSP20-like_chaperone"/>
</dbReference>
<feature type="domain" description="SHSP" evidence="3">
    <location>
        <begin position="23"/>
        <end position="133"/>
    </location>
</feature>